<dbReference type="GO" id="GO:0004065">
    <property type="term" value="F:arylsulfatase activity"/>
    <property type="evidence" value="ECO:0007669"/>
    <property type="project" value="TreeGrafter"/>
</dbReference>
<dbReference type="Gene3D" id="3.40.720.10">
    <property type="entry name" value="Alkaline Phosphatase, subunit A"/>
    <property type="match status" value="1"/>
</dbReference>
<feature type="compositionally biased region" description="Basic and acidic residues" evidence="5">
    <location>
        <begin position="456"/>
        <end position="476"/>
    </location>
</feature>
<reference evidence="8 9" key="1">
    <citation type="submission" date="2018-02" db="EMBL/GenBank/DDBJ databases">
        <title>Comparative genomes isolates from brazilian mangrove.</title>
        <authorList>
            <person name="Araujo J.E."/>
            <person name="Taketani R.G."/>
            <person name="Silva M.C.P."/>
            <person name="Loureco M.V."/>
            <person name="Andreote F.D."/>
        </authorList>
    </citation>
    <scope>NUCLEOTIDE SEQUENCE [LARGE SCALE GENOMIC DNA]</scope>
    <source>
        <strain evidence="8 9">Nap-Phe MGV</strain>
    </source>
</reference>
<gene>
    <name evidence="8" type="ORF">C5Y93_09420</name>
</gene>
<proteinExistence type="inferred from homology"/>
<dbReference type="InterPro" id="IPR000917">
    <property type="entry name" value="Sulfatase_N"/>
</dbReference>
<dbReference type="OrthoDB" id="9762324at2"/>
<feature type="domain" description="Sulfatase N-terminal" evidence="7">
    <location>
        <begin position="26"/>
        <end position="127"/>
    </location>
</feature>
<evidence type="ECO:0000313" key="8">
    <source>
        <dbReference type="EMBL" id="PQO46197.1"/>
    </source>
</evidence>
<organism evidence="8 9">
    <name type="scientific">Blastopirellula marina</name>
    <dbReference type="NCBI Taxonomy" id="124"/>
    <lineage>
        <taxon>Bacteria</taxon>
        <taxon>Pseudomonadati</taxon>
        <taxon>Planctomycetota</taxon>
        <taxon>Planctomycetia</taxon>
        <taxon>Pirellulales</taxon>
        <taxon>Pirellulaceae</taxon>
        <taxon>Blastopirellula</taxon>
    </lineage>
</organism>
<comment type="caution">
    <text evidence="8">The sequence shown here is derived from an EMBL/GenBank/DDBJ whole genome shotgun (WGS) entry which is preliminary data.</text>
</comment>
<dbReference type="Proteomes" id="UP000237819">
    <property type="component" value="Unassembled WGS sequence"/>
</dbReference>
<feature type="region of interest" description="Disordered" evidence="5">
    <location>
        <begin position="447"/>
        <end position="500"/>
    </location>
</feature>
<evidence type="ECO:0000256" key="1">
    <source>
        <dbReference type="ARBA" id="ARBA00008779"/>
    </source>
</evidence>
<evidence type="ECO:0000256" key="2">
    <source>
        <dbReference type="ARBA" id="ARBA00022723"/>
    </source>
</evidence>
<dbReference type="Pfam" id="PF00884">
    <property type="entry name" value="Sulfatase"/>
    <property type="match status" value="2"/>
</dbReference>
<accession>A0A2S8GP48</accession>
<dbReference type="SUPFAM" id="SSF53649">
    <property type="entry name" value="Alkaline phosphatase-like"/>
    <property type="match status" value="1"/>
</dbReference>
<feature type="chain" id="PRO_5015672663" evidence="6">
    <location>
        <begin position="23"/>
        <end position="500"/>
    </location>
</feature>
<dbReference type="InterPro" id="IPR024607">
    <property type="entry name" value="Sulfatase_CS"/>
</dbReference>
<dbReference type="RefSeq" id="WP_105335168.1">
    <property type="nucleotide sequence ID" value="NZ_PUHZ01000010.1"/>
</dbReference>
<evidence type="ECO:0000256" key="4">
    <source>
        <dbReference type="ARBA" id="ARBA00022837"/>
    </source>
</evidence>
<dbReference type="EMBL" id="PUHZ01000010">
    <property type="protein sequence ID" value="PQO46197.1"/>
    <property type="molecule type" value="Genomic_DNA"/>
</dbReference>
<evidence type="ECO:0000259" key="7">
    <source>
        <dbReference type="Pfam" id="PF00884"/>
    </source>
</evidence>
<comment type="similarity">
    <text evidence="1">Belongs to the sulfatase family.</text>
</comment>
<evidence type="ECO:0000256" key="6">
    <source>
        <dbReference type="SAM" id="SignalP"/>
    </source>
</evidence>
<protein>
    <submittedName>
        <fullName evidence="8">Heparan N-sulfatase</fullName>
    </submittedName>
</protein>
<dbReference type="AlphaFoldDB" id="A0A2S8GP48"/>
<dbReference type="InterPro" id="IPR017850">
    <property type="entry name" value="Alkaline_phosphatase_core_sf"/>
</dbReference>
<evidence type="ECO:0000313" key="9">
    <source>
        <dbReference type="Proteomes" id="UP000237819"/>
    </source>
</evidence>
<dbReference type="GO" id="GO:0046872">
    <property type="term" value="F:metal ion binding"/>
    <property type="evidence" value="ECO:0007669"/>
    <property type="project" value="UniProtKB-KW"/>
</dbReference>
<feature type="domain" description="Sulfatase N-terminal" evidence="7">
    <location>
        <begin position="156"/>
        <end position="309"/>
    </location>
</feature>
<dbReference type="InterPro" id="IPR050738">
    <property type="entry name" value="Sulfatase"/>
</dbReference>
<keyword evidence="4" id="KW-0106">Calcium</keyword>
<name>A0A2S8GP48_9BACT</name>
<dbReference type="PANTHER" id="PTHR42693">
    <property type="entry name" value="ARYLSULFATASE FAMILY MEMBER"/>
    <property type="match status" value="1"/>
</dbReference>
<keyword evidence="6" id="KW-0732">Signal</keyword>
<keyword evidence="3" id="KW-0378">Hydrolase</keyword>
<dbReference type="PANTHER" id="PTHR42693:SF53">
    <property type="entry name" value="ENDO-4-O-SULFATASE"/>
    <property type="match status" value="1"/>
</dbReference>
<feature type="signal peptide" evidence="6">
    <location>
        <begin position="1"/>
        <end position="22"/>
    </location>
</feature>
<feature type="region of interest" description="Disordered" evidence="5">
    <location>
        <begin position="191"/>
        <end position="213"/>
    </location>
</feature>
<keyword evidence="2" id="KW-0479">Metal-binding</keyword>
<evidence type="ECO:0000256" key="3">
    <source>
        <dbReference type="ARBA" id="ARBA00022801"/>
    </source>
</evidence>
<evidence type="ECO:0000256" key="5">
    <source>
        <dbReference type="SAM" id="MobiDB-lite"/>
    </source>
</evidence>
<dbReference type="CDD" id="cd16027">
    <property type="entry name" value="SGSH"/>
    <property type="match status" value="1"/>
</dbReference>
<dbReference type="PROSITE" id="PS00523">
    <property type="entry name" value="SULFATASE_1"/>
    <property type="match status" value="1"/>
</dbReference>
<sequence length="500" mass="56299">MARTPTLFAFLACLFTVSFASAADRPNFVVFIADDVSWNDFGCYGNEGARTPRIDALAADGMQFSKAYLTASSCSPSRCSIITGRYPHNNGAASELHRPLPSHLIKFPKLLREAGYYTALAGKDHMPQDSADEDAVWDEKRGIGVPGNTGGEGHWVDIVQKRPKDKPFFFWFAATDAHRGWNADREWKADQYGEKHDPSDVEVPPYLRDTPETRDDLASYHNEITRFDYYIGQVVDELKKQNVLDNTLIFVMADNGRPFPRAKTRVHDSGMKTPFVLHWPAGIEKPGTKCDRLVSVIDICPTVLSLAGVEVPAQVQGYSFAELLKDPIEQHRHYAFSEHNWHDYEAHGRAVRDHQGMLYIRNARPDKAWLGPADSVSSVSHQDLQAALADGTLTAPQADVFLEPRPKEELYDTRKDPLQTNNLVGEGSYAKHLAELRNVMDQWQKETGDSVPENYTVDHYDREQGYIDSKTGERIRGARPYGDWSGFDRKSDEINQPGPR</sequence>